<dbReference type="OrthoDB" id="4989780at2"/>
<feature type="region of interest" description="Disordered" evidence="1">
    <location>
        <begin position="1"/>
        <end position="32"/>
    </location>
</feature>
<keyword evidence="3" id="KW-1185">Reference proteome</keyword>
<name>A0A3P3VWP5_9MICO</name>
<sequence length="151" mass="17338">MPRSRRQVASSRRSRGSRSRHGRELRSSAAGPFLPQLTGRIPRFMQSVAETLGYLQAIAPELMADVRISVAPMPASDQHRDGMDRWQIRPPNEVILYRVPIERLARLSLSSQADQPRYREYVERTVVMAVSELLDGRLDEFLTRDFWGDES</sequence>
<gene>
    <name evidence="2" type="ORF">EG850_06980</name>
</gene>
<comment type="caution">
    <text evidence="2">The sequence shown here is derived from an EMBL/GenBank/DDBJ whole genome shotgun (WGS) entry which is preliminary data.</text>
</comment>
<feature type="compositionally biased region" description="Basic residues" evidence="1">
    <location>
        <begin position="1"/>
        <end position="23"/>
    </location>
</feature>
<evidence type="ECO:0008006" key="4">
    <source>
        <dbReference type="Google" id="ProtNLM"/>
    </source>
</evidence>
<evidence type="ECO:0000313" key="2">
    <source>
        <dbReference type="EMBL" id="RRJ86757.1"/>
    </source>
</evidence>
<dbReference type="SUPFAM" id="SSF55486">
    <property type="entry name" value="Metalloproteases ('zincins'), catalytic domain"/>
    <property type="match status" value="1"/>
</dbReference>
<reference evidence="2 3" key="1">
    <citation type="submission" date="2018-11" db="EMBL/GenBank/DDBJ databases">
        <title>YIM 102482-1 draft genome.</title>
        <authorList>
            <person name="Li G."/>
            <person name="Jiang Y."/>
        </authorList>
    </citation>
    <scope>NUCLEOTIDE SEQUENCE [LARGE SCALE GENOMIC DNA]</scope>
    <source>
        <strain evidence="2 3">YIM 102482-1</strain>
    </source>
</reference>
<accession>A0A3P3VWP5</accession>
<proteinExistence type="predicted"/>
<dbReference type="EMBL" id="RQVS01000007">
    <property type="protein sequence ID" value="RRJ86757.1"/>
    <property type="molecule type" value="Genomic_DNA"/>
</dbReference>
<dbReference type="RefSeq" id="WP_124971917.1">
    <property type="nucleotide sequence ID" value="NZ_RQVS01000007.1"/>
</dbReference>
<organism evidence="2 3">
    <name type="scientific">Gulosibacter macacae</name>
    <dbReference type="NCBI Taxonomy" id="2488791"/>
    <lineage>
        <taxon>Bacteria</taxon>
        <taxon>Bacillati</taxon>
        <taxon>Actinomycetota</taxon>
        <taxon>Actinomycetes</taxon>
        <taxon>Micrococcales</taxon>
        <taxon>Microbacteriaceae</taxon>
        <taxon>Gulosibacter</taxon>
    </lineage>
</organism>
<dbReference type="Proteomes" id="UP000274391">
    <property type="component" value="Unassembled WGS sequence"/>
</dbReference>
<evidence type="ECO:0000256" key="1">
    <source>
        <dbReference type="SAM" id="MobiDB-lite"/>
    </source>
</evidence>
<dbReference type="AlphaFoldDB" id="A0A3P3VWP5"/>
<evidence type="ECO:0000313" key="3">
    <source>
        <dbReference type="Proteomes" id="UP000274391"/>
    </source>
</evidence>
<protein>
    <recommendedName>
        <fullName evidence="4">Metallopeptidase family protein</fullName>
    </recommendedName>
</protein>